<evidence type="ECO:0000256" key="1">
    <source>
        <dbReference type="SAM" id="MobiDB-lite"/>
    </source>
</evidence>
<keyword evidence="3" id="KW-1185">Reference proteome</keyword>
<dbReference type="eggNOG" id="ENOG502ZGVP">
    <property type="taxonomic scope" value="Bacteria"/>
</dbReference>
<sequence>MSFSPASVAETAGRRRAAPTGTPRRSVRACHTYAVSVNGSCGYRRREFLLAGLAAVLSTSACTAVSGEPGSLDSGKVLRPVLKTSRELAAAYEAAAKDHPQLGKTLEVLRDNHSEHAKALARILGDEDGEPAEAGDGSLDSLRQAESKASKAAVEACAGAPDEFAVLLGEIAACRATHHDVLKVL</sequence>
<dbReference type="KEGG" id="sna:Snas_1417"/>
<name>D3PV71_STANL</name>
<dbReference type="AlphaFoldDB" id="D3PV71"/>
<dbReference type="STRING" id="446470.Snas_1417"/>
<dbReference type="Proteomes" id="UP000000844">
    <property type="component" value="Chromosome"/>
</dbReference>
<dbReference type="HOGENOM" id="CLU_1460435_0_0_11"/>
<organism evidence="2 3">
    <name type="scientific">Stackebrandtia nassauensis (strain DSM 44728 / CIP 108903 / NRRL B-16338 / NBRC 102104 / LLR-40K-21)</name>
    <dbReference type="NCBI Taxonomy" id="446470"/>
    <lineage>
        <taxon>Bacteria</taxon>
        <taxon>Bacillati</taxon>
        <taxon>Actinomycetota</taxon>
        <taxon>Actinomycetes</taxon>
        <taxon>Glycomycetales</taxon>
        <taxon>Glycomycetaceae</taxon>
        <taxon>Stackebrandtia</taxon>
    </lineage>
</organism>
<proteinExistence type="predicted"/>
<evidence type="ECO:0000313" key="2">
    <source>
        <dbReference type="EMBL" id="ADD41124.1"/>
    </source>
</evidence>
<protein>
    <submittedName>
        <fullName evidence="2">Uncharacterized protein</fullName>
    </submittedName>
</protein>
<gene>
    <name evidence="2" type="ordered locus">Snas_1417</name>
</gene>
<accession>D3PV71</accession>
<dbReference type="EMBL" id="CP001778">
    <property type="protein sequence ID" value="ADD41124.1"/>
    <property type="molecule type" value="Genomic_DNA"/>
</dbReference>
<feature type="region of interest" description="Disordered" evidence="1">
    <location>
        <begin position="1"/>
        <end position="25"/>
    </location>
</feature>
<evidence type="ECO:0000313" key="3">
    <source>
        <dbReference type="Proteomes" id="UP000000844"/>
    </source>
</evidence>
<reference evidence="2 3" key="1">
    <citation type="journal article" date="2009" name="Stand. Genomic Sci.">
        <title>Complete genome sequence of Stackebrandtia nassauensis type strain (LLR-40K-21).</title>
        <authorList>
            <person name="Munk C."/>
            <person name="Lapidus A."/>
            <person name="Copeland A."/>
            <person name="Jando M."/>
            <person name="Mayilraj S."/>
            <person name="Glavina Del Rio T."/>
            <person name="Nolan M."/>
            <person name="Chen F."/>
            <person name="Lucas S."/>
            <person name="Tice H."/>
            <person name="Cheng J.F."/>
            <person name="Han C."/>
            <person name="Detter J.C."/>
            <person name="Bruce D."/>
            <person name="Goodwin L."/>
            <person name="Chain P."/>
            <person name="Pitluck S."/>
            <person name="Goker M."/>
            <person name="Ovchinikova G."/>
            <person name="Pati A."/>
            <person name="Ivanova N."/>
            <person name="Mavromatis K."/>
            <person name="Chen A."/>
            <person name="Palaniappan K."/>
            <person name="Land M."/>
            <person name="Hauser L."/>
            <person name="Chang Y.J."/>
            <person name="Jeffries C.D."/>
            <person name="Bristow J."/>
            <person name="Eisen J.A."/>
            <person name="Markowitz V."/>
            <person name="Hugenholtz P."/>
            <person name="Kyrpides N.C."/>
            <person name="Klenk H.P."/>
        </authorList>
    </citation>
    <scope>NUCLEOTIDE SEQUENCE [LARGE SCALE GENOMIC DNA]</scope>
    <source>
        <strain evidence="3">DSM 44728 / CIP 108903 / NRRL B-16338 / NBRC 102104 / LLR-40K-21</strain>
    </source>
</reference>